<comment type="caution">
    <text evidence="2">The sequence shown here is derived from an EMBL/GenBank/DDBJ whole genome shotgun (WGS) entry which is preliminary data.</text>
</comment>
<proteinExistence type="predicted"/>
<name>A0ABY3D6G4_9PSED</name>
<evidence type="ECO:0000313" key="3">
    <source>
        <dbReference type="Proteomes" id="UP001165882"/>
    </source>
</evidence>
<reference evidence="2 3" key="1">
    <citation type="journal article" date="2019" name="Biocontrol Sci. Technol.">
        <title>Pseudomonas putida strain B2017 produced as technical grade active ingredient controls fungal and bacterial crop diseases.</title>
        <authorList>
            <person name="Oliver C."/>
            <person name="Hernandez I."/>
            <person name="Caminal M."/>
            <person name="Lara J.M."/>
            <person name="Fernandez C."/>
        </authorList>
    </citation>
    <scope>NUCLEOTIDE SEQUENCE [LARGE SCALE GENOMIC DNA]</scope>
    <source>
        <strain evidence="2 3">B2017</strain>
    </source>
</reference>
<dbReference type="EMBL" id="QWEF01000001">
    <property type="protein sequence ID" value="TRZ61132.1"/>
    <property type="molecule type" value="Genomic_DNA"/>
</dbReference>
<evidence type="ECO:0000256" key="1">
    <source>
        <dbReference type="SAM" id="MobiDB-lite"/>
    </source>
</evidence>
<accession>A0ABY3D6G4</accession>
<dbReference type="Proteomes" id="UP001165882">
    <property type="component" value="Unassembled WGS sequence"/>
</dbReference>
<evidence type="ECO:0000313" key="2">
    <source>
        <dbReference type="EMBL" id="TRZ61132.1"/>
    </source>
</evidence>
<keyword evidence="3" id="KW-1185">Reference proteome</keyword>
<feature type="region of interest" description="Disordered" evidence="1">
    <location>
        <begin position="29"/>
        <end position="51"/>
    </location>
</feature>
<gene>
    <name evidence="2" type="ORF">DZA28_14750</name>
</gene>
<sequence length="87" mass="9271">MARATWHTPICAGRGSITGIFRRPTWRGARGALKPGTNEQPVGAGSPVKRPGLLANFHPPFTVAAATVFAGKPAPTHTDRWWTRIGG</sequence>
<protein>
    <submittedName>
        <fullName evidence="2">Uncharacterized protein</fullName>
    </submittedName>
</protein>
<organism evidence="2 3">
    <name type="scientific">Pseudomonas alloputida</name>
    <dbReference type="NCBI Taxonomy" id="1940621"/>
    <lineage>
        <taxon>Bacteria</taxon>
        <taxon>Pseudomonadati</taxon>
        <taxon>Pseudomonadota</taxon>
        <taxon>Gammaproteobacteria</taxon>
        <taxon>Pseudomonadales</taxon>
        <taxon>Pseudomonadaceae</taxon>
        <taxon>Pseudomonas</taxon>
    </lineage>
</organism>